<dbReference type="EMBL" id="JABRWJ010000004">
    <property type="protein sequence ID" value="NRF68013.1"/>
    <property type="molecule type" value="Genomic_DNA"/>
</dbReference>
<proteinExistence type="predicted"/>
<protein>
    <recommendedName>
        <fullName evidence="4">PEP-CTERM protein-sorting domain-containing protein</fullName>
    </recommendedName>
</protein>
<dbReference type="RefSeq" id="WP_173123276.1">
    <property type="nucleotide sequence ID" value="NZ_JABRWJ010000004.1"/>
</dbReference>
<organism evidence="2 3">
    <name type="scientific">Pseudaquabacterium terrae</name>
    <dbReference type="NCBI Taxonomy" id="2732868"/>
    <lineage>
        <taxon>Bacteria</taxon>
        <taxon>Pseudomonadati</taxon>
        <taxon>Pseudomonadota</taxon>
        <taxon>Betaproteobacteria</taxon>
        <taxon>Burkholderiales</taxon>
        <taxon>Sphaerotilaceae</taxon>
        <taxon>Pseudaquabacterium</taxon>
    </lineage>
</organism>
<reference evidence="2 3" key="1">
    <citation type="submission" date="2020-05" db="EMBL/GenBank/DDBJ databases">
        <title>Aquincola sp. isolate from soil.</title>
        <authorList>
            <person name="Han J."/>
            <person name="Kim D.-U."/>
        </authorList>
    </citation>
    <scope>NUCLEOTIDE SEQUENCE [LARGE SCALE GENOMIC DNA]</scope>
    <source>
        <strain evidence="2 3">S2</strain>
    </source>
</reference>
<name>A0ABX2EHA6_9BURK</name>
<evidence type="ECO:0008006" key="4">
    <source>
        <dbReference type="Google" id="ProtNLM"/>
    </source>
</evidence>
<sequence length="220" mass="21953">MPLSYPTRLSKAILAPLLALGAVLPAQAAPVLVSVPSFSFAAGSGYGVDAAESTGTLLDVLFSSTGFAGASFALDTVGASQTFDVGTVRLREANAHSGIRSAETDLLGLQASITFGAPFAGSLPLLASVSATTGSVSDSDFDLTIAWSPFQLSLADGSVLGIALNTLAFAGAQTLTQSATVTLLQAAPTASAQAVPEPSAGLLAGMALAALALTRRRSPR</sequence>
<accession>A0ABX2EHA6</accession>
<keyword evidence="1" id="KW-0732">Signal</keyword>
<evidence type="ECO:0000256" key="1">
    <source>
        <dbReference type="SAM" id="SignalP"/>
    </source>
</evidence>
<evidence type="ECO:0000313" key="2">
    <source>
        <dbReference type="EMBL" id="NRF68013.1"/>
    </source>
</evidence>
<dbReference type="Proteomes" id="UP000737171">
    <property type="component" value="Unassembled WGS sequence"/>
</dbReference>
<feature type="signal peptide" evidence="1">
    <location>
        <begin position="1"/>
        <end position="28"/>
    </location>
</feature>
<keyword evidence="3" id="KW-1185">Reference proteome</keyword>
<feature type="chain" id="PRO_5046443378" description="PEP-CTERM protein-sorting domain-containing protein" evidence="1">
    <location>
        <begin position="29"/>
        <end position="220"/>
    </location>
</feature>
<comment type="caution">
    <text evidence="2">The sequence shown here is derived from an EMBL/GenBank/DDBJ whole genome shotgun (WGS) entry which is preliminary data.</text>
</comment>
<evidence type="ECO:0000313" key="3">
    <source>
        <dbReference type="Proteomes" id="UP000737171"/>
    </source>
</evidence>
<gene>
    <name evidence="2" type="ORF">HLB44_13550</name>
</gene>